<proteinExistence type="predicted"/>
<feature type="transmembrane region" description="Helical" evidence="2">
    <location>
        <begin position="111"/>
        <end position="133"/>
    </location>
</feature>
<feature type="transmembrane region" description="Helical" evidence="2">
    <location>
        <begin position="233"/>
        <end position="251"/>
    </location>
</feature>
<organism evidence="3 4">
    <name type="scientific">Kibdelosporangium persicum</name>
    <dbReference type="NCBI Taxonomy" id="2698649"/>
    <lineage>
        <taxon>Bacteria</taxon>
        <taxon>Bacillati</taxon>
        <taxon>Actinomycetota</taxon>
        <taxon>Actinomycetes</taxon>
        <taxon>Pseudonocardiales</taxon>
        <taxon>Pseudonocardiaceae</taxon>
        <taxon>Kibdelosporangium</taxon>
    </lineage>
</organism>
<feature type="compositionally biased region" description="Basic residues" evidence="1">
    <location>
        <begin position="324"/>
        <end position="339"/>
    </location>
</feature>
<evidence type="ECO:0008006" key="5">
    <source>
        <dbReference type="Google" id="ProtNLM"/>
    </source>
</evidence>
<gene>
    <name evidence="3" type="ORF">GC106_46230</name>
</gene>
<keyword evidence="2" id="KW-0812">Transmembrane</keyword>
<feature type="transmembrane region" description="Helical" evidence="2">
    <location>
        <begin position="47"/>
        <end position="66"/>
    </location>
</feature>
<evidence type="ECO:0000313" key="3">
    <source>
        <dbReference type="EMBL" id="NRN67383.1"/>
    </source>
</evidence>
<reference evidence="3 4" key="1">
    <citation type="submission" date="2020-01" db="EMBL/GenBank/DDBJ databases">
        <title>Kibdelosporangium persica a novel Actinomycetes from a hot desert in Iran.</title>
        <authorList>
            <person name="Safaei N."/>
            <person name="Zaburannyi N."/>
            <person name="Mueller R."/>
            <person name="Wink J."/>
        </authorList>
    </citation>
    <scope>NUCLEOTIDE SEQUENCE [LARGE SCALE GENOMIC DNA]</scope>
    <source>
        <strain evidence="3 4">4NS15</strain>
    </source>
</reference>
<feature type="transmembrane region" description="Helical" evidence="2">
    <location>
        <begin position="199"/>
        <end position="221"/>
    </location>
</feature>
<feature type="transmembrane region" description="Helical" evidence="2">
    <location>
        <begin position="18"/>
        <end position="41"/>
    </location>
</feature>
<dbReference type="Proteomes" id="UP000763557">
    <property type="component" value="Unassembled WGS sequence"/>
</dbReference>
<keyword evidence="4" id="KW-1185">Reference proteome</keyword>
<name>A0ABX2F861_9PSEU</name>
<comment type="caution">
    <text evidence="3">The sequence shown here is derived from an EMBL/GenBank/DDBJ whole genome shotgun (WGS) entry which is preliminary data.</text>
</comment>
<evidence type="ECO:0000313" key="4">
    <source>
        <dbReference type="Proteomes" id="UP000763557"/>
    </source>
</evidence>
<sequence>MGQQTAERTDRPHWTVRIAAGLTGAAAGLLLLGMVVELAAGGSATTVGWPVVWSSAMIFFAAMTLHGRQWGRVMLATQAGLTWLLFGQLVVTEPSLLDSVGRPDLVVGLTLASAIVQTVAAAIPFTPPSNAYFGRTREAARVMSPRLRKAILTVHVIGSVAWMAIISVQSALAAVARTVGDDRALLRSLYEAQYVVENLFLGKASFVALFSGLALALGTAWRLVHHRWVVAKFALTVTVMILPIVVYQPVLDRGYALVLDGYPADEVNSELGFPGILPATGLSPLMLLTAAVLSTYKPGKRTLYGRRLPLRTGGTRRGTDAAKTRRPPAARGAFRRHTA</sequence>
<keyword evidence="2" id="KW-1133">Transmembrane helix</keyword>
<feature type="transmembrane region" description="Helical" evidence="2">
    <location>
        <begin position="154"/>
        <end position="179"/>
    </location>
</feature>
<evidence type="ECO:0000256" key="1">
    <source>
        <dbReference type="SAM" id="MobiDB-lite"/>
    </source>
</evidence>
<feature type="transmembrane region" description="Helical" evidence="2">
    <location>
        <begin position="271"/>
        <end position="296"/>
    </location>
</feature>
<dbReference type="EMBL" id="JAAATY010000014">
    <property type="protein sequence ID" value="NRN67383.1"/>
    <property type="molecule type" value="Genomic_DNA"/>
</dbReference>
<protein>
    <recommendedName>
        <fullName evidence="5">Integral membrane protein</fullName>
    </recommendedName>
</protein>
<feature type="transmembrane region" description="Helical" evidence="2">
    <location>
        <begin position="73"/>
        <end position="91"/>
    </location>
</feature>
<feature type="region of interest" description="Disordered" evidence="1">
    <location>
        <begin position="309"/>
        <end position="339"/>
    </location>
</feature>
<evidence type="ECO:0000256" key="2">
    <source>
        <dbReference type="SAM" id="Phobius"/>
    </source>
</evidence>
<dbReference type="RefSeq" id="WP_173135127.1">
    <property type="nucleotide sequence ID" value="NZ_CBCSGW010000002.1"/>
</dbReference>
<accession>A0ABX2F861</accession>
<keyword evidence="2" id="KW-0472">Membrane</keyword>